<dbReference type="PANTHER" id="PTHR19957:SF307">
    <property type="entry name" value="PROTEIN SSO1-RELATED"/>
    <property type="match status" value="1"/>
</dbReference>
<dbReference type="Proteomes" id="UP000683925">
    <property type="component" value="Unassembled WGS sequence"/>
</dbReference>
<dbReference type="PROSITE" id="PS50192">
    <property type="entry name" value="T_SNARE"/>
    <property type="match status" value="1"/>
</dbReference>
<dbReference type="GO" id="GO:0006887">
    <property type="term" value="P:exocytosis"/>
    <property type="evidence" value="ECO:0007669"/>
    <property type="project" value="TreeGrafter"/>
</dbReference>
<name>A0A8S1VV39_PAROT</name>
<evidence type="ECO:0000256" key="3">
    <source>
        <dbReference type="ARBA" id="ARBA00022692"/>
    </source>
</evidence>
<keyword evidence="10" id="KW-1185">Reference proteome</keyword>
<dbReference type="PANTHER" id="PTHR19957">
    <property type="entry name" value="SYNTAXIN"/>
    <property type="match status" value="1"/>
</dbReference>
<evidence type="ECO:0000256" key="6">
    <source>
        <dbReference type="SAM" id="Coils"/>
    </source>
</evidence>
<dbReference type="GO" id="GO:0005484">
    <property type="term" value="F:SNAP receptor activity"/>
    <property type="evidence" value="ECO:0007669"/>
    <property type="project" value="TreeGrafter"/>
</dbReference>
<dbReference type="OMA" id="WIAICCA"/>
<dbReference type="OrthoDB" id="10255013at2759"/>
<comment type="subcellular location">
    <subcellularLocation>
        <location evidence="1">Membrane</location>
        <topology evidence="1">Single-pass type IV membrane protein</topology>
    </subcellularLocation>
</comment>
<protein>
    <recommendedName>
        <fullName evidence="8">t-SNARE coiled-coil homology domain-containing protein</fullName>
    </recommendedName>
</protein>
<keyword evidence="2" id="KW-0813">Transport</keyword>
<evidence type="ECO:0000256" key="7">
    <source>
        <dbReference type="SAM" id="Phobius"/>
    </source>
</evidence>
<keyword evidence="3 7" id="KW-0812">Transmembrane</keyword>
<evidence type="ECO:0000259" key="8">
    <source>
        <dbReference type="PROSITE" id="PS50192"/>
    </source>
</evidence>
<dbReference type="CDD" id="cd15848">
    <property type="entry name" value="SNARE_syntaxin1-like"/>
    <property type="match status" value="1"/>
</dbReference>
<accession>A0A8S1VV39</accession>
<dbReference type="AlphaFoldDB" id="A0A8S1VV39"/>
<dbReference type="InterPro" id="IPR006011">
    <property type="entry name" value="Syntaxin_N"/>
</dbReference>
<dbReference type="InterPro" id="IPR000727">
    <property type="entry name" value="T_SNARE_dom"/>
</dbReference>
<reference evidence="9" key="1">
    <citation type="submission" date="2021-01" db="EMBL/GenBank/DDBJ databases">
        <authorList>
            <consortium name="Genoscope - CEA"/>
            <person name="William W."/>
        </authorList>
    </citation>
    <scope>NUCLEOTIDE SEQUENCE</scope>
</reference>
<evidence type="ECO:0000256" key="4">
    <source>
        <dbReference type="ARBA" id="ARBA00022989"/>
    </source>
</evidence>
<evidence type="ECO:0000313" key="10">
    <source>
        <dbReference type="Proteomes" id="UP000683925"/>
    </source>
</evidence>
<sequence length="304" mass="35017">MEDCLSEIKGFGSSQTIKNKMEFDEKSDHQNIVIDDSQDLMPLFKVNVDGVQEILETIRSNIVRIEELKKQYISATRSEAEQEISSKLDRIIQQNNQLQGRLKKLIAQLALDVEKAKDEQPNEPETRMKIDIWAAVNLKVQAVLTECQNSQLDFKKNMRNKIKRQATWLDSSLDENQIDELCQDPKKMQELYQQKIYGQASINIQNAVQDIQEKYKDIDKLEKSVQYLHQLFADMALLVKNQGELIDNIEQNMLKARDYVKKGEAEQIKAKKNHQAARRRMCCIIMIGLVLILVIVGPVLGTSL</sequence>
<evidence type="ECO:0000256" key="1">
    <source>
        <dbReference type="ARBA" id="ARBA00004211"/>
    </source>
</evidence>
<evidence type="ECO:0000313" key="9">
    <source>
        <dbReference type="EMBL" id="CAD8180527.1"/>
    </source>
</evidence>
<keyword evidence="5 7" id="KW-0472">Membrane</keyword>
<organism evidence="9 10">
    <name type="scientific">Paramecium octaurelia</name>
    <dbReference type="NCBI Taxonomy" id="43137"/>
    <lineage>
        <taxon>Eukaryota</taxon>
        <taxon>Sar</taxon>
        <taxon>Alveolata</taxon>
        <taxon>Ciliophora</taxon>
        <taxon>Intramacronucleata</taxon>
        <taxon>Oligohymenophorea</taxon>
        <taxon>Peniculida</taxon>
        <taxon>Parameciidae</taxon>
        <taxon>Paramecium</taxon>
    </lineage>
</organism>
<dbReference type="SMART" id="SM00397">
    <property type="entry name" value="t_SNARE"/>
    <property type="match status" value="1"/>
</dbReference>
<dbReference type="SMART" id="SM00503">
    <property type="entry name" value="SynN"/>
    <property type="match status" value="1"/>
</dbReference>
<keyword evidence="6" id="KW-0175">Coiled coil</keyword>
<feature type="transmembrane region" description="Helical" evidence="7">
    <location>
        <begin position="281"/>
        <end position="301"/>
    </location>
</feature>
<dbReference type="FunFam" id="1.20.5.110:FF:000008">
    <property type="entry name" value="Syntaxin 132"/>
    <property type="match status" value="1"/>
</dbReference>
<feature type="domain" description="T-SNARE coiled-coil homology" evidence="8">
    <location>
        <begin position="208"/>
        <end position="270"/>
    </location>
</feature>
<dbReference type="GO" id="GO:0005886">
    <property type="term" value="C:plasma membrane"/>
    <property type="evidence" value="ECO:0007669"/>
    <property type="project" value="TreeGrafter"/>
</dbReference>
<dbReference type="GO" id="GO:0000149">
    <property type="term" value="F:SNARE binding"/>
    <property type="evidence" value="ECO:0007669"/>
    <property type="project" value="TreeGrafter"/>
</dbReference>
<dbReference type="GO" id="GO:0006886">
    <property type="term" value="P:intracellular protein transport"/>
    <property type="evidence" value="ECO:0007669"/>
    <property type="project" value="TreeGrafter"/>
</dbReference>
<dbReference type="Pfam" id="PF00804">
    <property type="entry name" value="Syntaxin"/>
    <property type="match status" value="1"/>
</dbReference>
<dbReference type="GO" id="GO:0048278">
    <property type="term" value="P:vesicle docking"/>
    <property type="evidence" value="ECO:0007669"/>
    <property type="project" value="TreeGrafter"/>
</dbReference>
<dbReference type="GO" id="GO:0006906">
    <property type="term" value="P:vesicle fusion"/>
    <property type="evidence" value="ECO:0007669"/>
    <property type="project" value="TreeGrafter"/>
</dbReference>
<dbReference type="GO" id="GO:0012505">
    <property type="term" value="C:endomembrane system"/>
    <property type="evidence" value="ECO:0007669"/>
    <property type="project" value="TreeGrafter"/>
</dbReference>
<evidence type="ECO:0000256" key="2">
    <source>
        <dbReference type="ARBA" id="ARBA00022448"/>
    </source>
</evidence>
<evidence type="ECO:0000256" key="5">
    <source>
        <dbReference type="ARBA" id="ARBA00023136"/>
    </source>
</evidence>
<dbReference type="GO" id="GO:0031201">
    <property type="term" value="C:SNARE complex"/>
    <property type="evidence" value="ECO:0007669"/>
    <property type="project" value="TreeGrafter"/>
</dbReference>
<dbReference type="Pfam" id="PF05739">
    <property type="entry name" value="SNARE"/>
    <property type="match status" value="1"/>
</dbReference>
<dbReference type="InterPro" id="IPR045242">
    <property type="entry name" value="Syntaxin"/>
</dbReference>
<dbReference type="EMBL" id="CAJJDP010000074">
    <property type="protein sequence ID" value="CAD8180527.1"/>
    <property type="molecule type" value="Genomic_DNA"/>
</dbReference>
<feature type="coiled-coil region" evidence="6">
    <location>
        <begin position="77"/>
        <end position="108"/>
    </location>
</feature>
<keyword evidence="4 7" id="KW-1133">Transmembrane helix</keyword>
<comment type="caution">
    <text evidence="9">The sequence shown here is derived from an EMBL/GenBank/DDBJ whole genome shotgun (WGS) entry which is preliminary data.</text>
</comment>
<proteinExistence type="predicted"/>
<gene>
    <name evidence="9" type="ORF">POCTA_138.1.T0750074</name>
</gene>